<dbReference type="EMBL" id="RSCL01000035">
    <property type="protein sequence ID" value="RUS96657.1"/>
    <property type="molecule type" value="Genomic_DNA"/>
</dbReference>
<reference evidence="2" key="1">
    <citation type="submission" date="2018-12" db="EMBL/GenBank/DDBJ databases">
        <authorList>
            <person name="Will S."/>
            <person name="Neumann-Schaal M."/>
            <person name="Henke P."/>
        </authorList>
    </citation>
    <scope>NUCLEOTIDE SEQUENCE</scope>
    <source>
        <strain evidence="2">PCC 7102</strain>
    </source>
</reference>
<dbReference type="RefSeq" id="WP_127086677.1">
    <property type="nucleotide sequence ID" value="NZ_RSCL01000035.1"/>
</dbReference>
<evidence type="ECO:0000313" key="2">
    <source>
        <dbReference type="EMBL" id="RUS96657.1"/>
    </source>
</evidence>
<dbReference type="OrthoDB" id="486283at2"/>
<reference evidence="2" key="2">
    <citation type="journal article" date="2019" name="Genome Biol. Evol.">
        <title>Day and night: Metabolic profiles and evolutionary relationships of six axenic non-marine cyanobacteria.</title>
        <authorList>
            <person name="Will S.E."/>
            <person name="Henke P."/>
            <person name="Boedeker C."/>
            <person name="Huang S."/>
            <person name="Brinkmann H."/>
            <person name="Rohde M."/>
            <person name="Jarek M."/>
            <person name="Friedl T."/>
            <person name="Seufert S."/>
            <person name="Schumacher M."/>
            <person name="Overmann J."/>
            <person name="Neumann-Schaal M."/>
            <person name="Petersen J."/>
        </authorList>
    </citation>
    <scope>NUCLEOTIDE SEQUENCE [LARGE SCALE GENOMIC DNA]</scope>
    <source>
        <strain evidence="2">PCC 7102</strain>
    </source>
</reference>
<feature type="signal peptide" evidence="1">
    <location>
        <begin position="1"/>
        <end position="23"/>
    </location>
</feature>
<evidence type="ECO:0000313" key="3">
    <source>
        <dbReference type="Proteomes" id="UP000271624"/>
    </source>
</evidence>
<organism evidence="2 3">
    <name type="scientific">Dulcicalothrix desertica PCC 7102</name>
    <dbReference type="NCBI Taxonomy" id="232991"/>
    <lineage>
        <taxon>Bacteria</taxon>
        <taxon>Bacillati</taxon>
        <taxon>Cyanobacteriota</taxon>
        <taxon>Cyanophyceae</taxon>
        <taxon>Nostocales</taxon>
        <taxon>Calotrichaceae</taxon>
        <taxon>Dulcicalothrix</taxon>
    </lineage>
</organism>
<comment type="caution">
    <text evidence="2">The sequence shown here is derived from an EMBL/GenBank/DDBJ whole genome shotgun (WGS) entry which is preliminary data.</text>
</comment>
<keyword evidence="1" id="KW-0732">Signal</keyword>
<protein>
    <submittedName>
        <fullName evidence="2">Uncharacterized protein</fullName>
    </submittedName>
</protein>
<dbReference type="Proteomes" id="UP000271624">
    <property type="component" value="Unassembled WGS sequence"/>
</dbReference>
<accession>A0A3S1A9Z5</accession>
<keyword evidence="3" id="KW-1185">Reference proteome</keyword>
<evidence type="ECO:0000256" key="1">
    <source>
        <dbReference type="SAM" id="SignalP"/>
    </source>
</evidence>
<feature type="chain" id="PRO_5030082882" evidence="1">
    <location>
        <begin position="24"/>
        <end position="156"/>
    </location>
</feature>
<dbReference type="AlphaFoldDB" id="A0A3S1A9Z5"/>
<proteinExistence type="predicted"/>
<name>A0A3S1A9Z5_9CYAN</name>
<sequence length="156" mass="17666">MTNLVRLLTIAFLVLGITSPSLANNKKEYYNQKMKEFRGDTAPANCPERTQKQGYFIYTLCQVKGKPIYIQISSTEASEGDESGSLDVAIYEYKNGKLIQVSGADFQRYGFRNNKLVAGWNLDTPAINVSLPKYRNEEKRLLADSRKILSLFGIRQ</sequence>
<gene>
    <name evidence="2" type="ORF">DSM106972_086800</name>
</gene>